<dbReference type="RefSeq" id="WP_081040918.1">
    <property type="nucleotide sequence ID" value="NZ_CZVU01000007.1"/>
</dbReference>
<protein>
    <submittedName>
        <fullName evidence="1">Thymidylate synthase ThyX</fullName>
    </submittedName>
</protein>
<dbReference type="Proteomes" id="UP000243065">
    <property type="component" value="Unassembled WGS sequence"/>
</dbReference>
<dbReference type="InterPro" id="IPR036098">
    <property type="entry name" value="Thymidylate_synthase_ThyX_sf"/>
</dbReference>
<reference evidence="1 2" key="1">
    <citation type="submission" date="2015-11" db="EMBL/GenBank/DDBJ databases">
        <authorList>
            <person name="Varghese N."/>
        </authorList>
    </citation>
    <scope>NUCLEOTIDE SEQUENCE [LARGE SCALE GENOMIC DNA]</scope>
    <source>
        <strain evidence="1 2">JGI-24</strain>
    </source>
</reference>
<evidence type="ECO:0000313" key="1">
    <source>
        <dbReference type="EMBL" id="CUS97498.1"/>
    </source>
</evidence>
<dbReference type="GO" id="GO:0050797">
    <property type="term" value="F:thymidylate synthase (FAD) activity"/>
    <property type="evidence" value="ECO:0007669"/>
    <property type="project" value="InterPro"/>
</dbReference>
<keyword evidence="2" id="KW-1185">Reference proteome</keyword>
<evidence type="ECO:0000313" key="2">
    <source>
        <dbReference type="Proteomes" id="UP000243065"/>
    </source>
</evidence>
<dbReference type="Gene3D" id="3.30.1360.170">
    <property type="match status" value="2"/>
</dbReference>
<proteinExistence type="predicted"/>
<dbReference type="SUPFAM" id="SSF69796">
    <property type="entry name" value="Thymidylate synthase-complementing protein Thy1"/>
    <property type="match status" value="2"/>
</dbReference>
<dbReference type="CDD" id="cd20175">
    <property type="entry name" value="ThyX"/>
    <property type="match status" value="2"/>
</dbReference>
<dbReference type="GO" id="GO:0004799">
    <property type="term" value="F:thymidylate synthase activity"/>
    <property type="evidence" value="ECO:0007669"/>
    <property type="project" value="TreeGrafter"/>
</dbReference>
<organism evidence="1 2">
    <name type="scientific">Kryptobacter tengchongensis</name>
    <dbReference type="NCBI Taxonomy" id="1643429"/>
    <lineage>
        <taxon>Bacteria</taxon>
        <taxon>Pseudomonadati</taxon>
        <taxon>Candidatus Kryptoniota</taxon>
        <taxon>Candidatus Kryptobacter</taxon>
    </lineage>
</organism>
<dbReference type="InterPro" id="IPR003669">
    <property type="entry name" value="Thymidylate_synthase_ThyX"/>
</dbReference>
<dbReference type="GO" id="GO:0006231">
    <property type="term" value="P:dTMP biosynthetic process"/>
    <property type="evidence" value="ECO:0007669"/>
    <property type="project" value="InterPro"/>
</dbReference>
<name>A0A656DC32_KRYT1</name>
<gene>
    <name evidence="1" type="ORF">JGI24_00284</name>
</gene>
<dbReference type="GO" id="GO:0070402">
    <property type="term" value="F:NADPH binding"/>
    <property type="evidence" value="ECO:0007669"/>
    <property type="project" value="TreeGrafter"/>
</dbReference>
<dbReference type="AlphaFoldDB" id="A0A656DC32"/>
<dbReference type="OrthoDB" id="9780625at2"/>
<dbReference type="EMBL" id="CZVU01000007">
    <property type="protein sequence ID" value="CUS97498.1"/>
    <property type="molecule type" value="Genomic_DNA"/>
</dbReference>
<dbReference type="PROSITE" id="PS51331">
    <property type="entry name" value="THYX"/>
    <property type="match status" value="2"/>
</dbReference>
<sequence length="516" mass="59820">MMIDKPLSPEPIVKLVKYFPNPFKNVIATARTCYSSKGIIKDEDIDLNKYIDLAKSIYEAGHHTTFQHAHFQFAIENVSRYFIWSFLHSHPFYNSEQVSQRYVEVKPGNYFIPPLDAKALEIYISTVEFQNEAYKKLTDILLPIVESEYYKRFPARKFNQEKYKRDIKRKAQEIARYVLPIATFAYLYHTVSAITILRYYKLCNQFDVPFEQKIVVGKLIDEILKVDPNYRIVLEEPIDEKDLVEFNFVQSLEGSNLSKEFAKEFDKSLNGKISLLIDYKPNAEKILADSAREIFGLPSTALSDDEAITLILNPSINKILAESLVLTTHSKISRAMFHVSYTFKKKLSHTADSQDQRHRMTPASRPILMCQVSDEPDFITPALILQNDLAFKFYTEVMEKIWENINKLRSLGVPPEFALYLLPNAVSIRFTESGDLLNLHHKYAMRLCYNAQEEIWRASFEEVQQISEIHPKIGKFLLPPCSIREIANVKPICPEGPRFCGVKVWKLKPNEYSRSI</sequence>
<dbReference type="Pfam" id="PF02511">
    <property type="entry name" value="Thy1"/>
    <property type="match status" value="2"/>
</dbReference>
<dbReference type="PANTHER" id="PTHR34934">
    <property type="entry name" value="FLAVIN-DEPENDENT THYMIDYLATE SYNTHASE"/>
    <property type="match status" value="1"/>
</dbReference>
<accession>A0A656DC32</accession>
<dbReference type="GO" id="GO:0050660">
    <property type="term" value="F:flavin adenine dinucleotide binding"/>
    <property type="evidence" value="ECO:0007669"/>
    <property type="project" value="InterPro"/>
</dbReference>
<dbReference type="PANTHER" id="PTHR34934:SF1">
    <property type="entry name" value="FLAVIN-DEPENDENT THYMIDYLATE SYNTHASE"/>
    <property type="match status" value="1"/>
</dbReference>